<dbReference type="Proteomes" id="UP000192247">
    <property type="component" value="Unassembled WGS sequence"/>
</dbReference>
<dbReference type="PANTHER" id="PTHR16537:SF1">
    <property type="entry name" value="PROTEIN ZNRD2"/>
    <property type="match status" value="1"/>
</dbReference>
<proteinExistence type="predicted"/>
<dbReference type="STRING" id="418985.A0A1V9X2W5"/>
<reference evidence="1 2" key="1">
    <citation type="journal article" date="2017" name="Gigascience">
        <title>Draft genome of the honey bee ectoparasitic mite, Tropilaelaps mercedesae, is shaped by the parasitic life history.</title>
        <authorList>
            <person name="Dong X."/>
            <person name="Armstrong S.D."/>
            <person name="Xia D."/>
            <person name="Makepeace B.L."/>
            <person name="Darby A.C."/>
            <person name="Kadowaki T."/>
        </authorList>
    </citation>
    <scope>NUCLEOTIDE SEQUENCE [LARGE SCALE GENOMIC DNA]</scope>
    <source>
        <strain evidence="1">Wuxi-XJTLU</strain>
    </source>
</reference>
<evidence type="ECO:0000313" key="2">
    <source>
        <dbReference type="Proteomes" id="UP000192247"/>
    </source>
</evidence>
<accession>A0A1V9X2W5</accession>
<dbReference type="OrthoDB" id="28939at2759"/>
<evidence type="ECO:0000313" key="1">
    <source>
        <dbReference type="EMBL" id="OQR67736.1"/>
    </source>
</evidence>
<dbReference type="EMBL" id="MNPL01027665">
    <property type="protein sequence ID" value="OQR67736.1"/>
    <property type="molecule type" value="Genomic_DNA"/>
</dbReference>
<dbReference type="AlphaFoldDB" id="A0A1V9X2W5"/>
<organism evidence="1 2">
    <name type="scientific">Tropilaelaps mercedesae</name>
    <dbReference type="NCBI Taxonomy" id="418985"/>
    <lineage>
        <taxon>Eukaryota</taxon>
        <taxon>Metazoa</taxon>
        <taxon>Ecdysozoa</taxon>
        <taxon>Arthropoda</taxon>
        <taxon>Chelicerata</taxon>
        <taxon>Arachnida</taxon>
        <taxon>Acari</taxon>
        <taxon>Parasitiformes</taxon>
        <taxon>Mesostigmata</taxon>
        <taxon>Gamasina</taxon>
        <taxon>Dermanyssoidea</taxon>
        <taxon>Laelapidae</taxon>
        <taxon>Tropilaelaps</taxon>
    </lineage>
</organism>
<comment type="caution">
    <text evidence="1">The sequence shown here is derived from an EMBL/GenBank/DDBJ whole genome shotgun (WGS) entry which is preliminary data.</text>
</comment>
<gene>
    <name evidence="1" type="ORF">BIW11_13342</name>
</gene>
<protein>
    <submittedName>
        <fullName evidence="1">Uncharacterized protein</fullName>
    </submittedName>
</protein>
<keyword evidence="2" id="KW-1185">Reference proteome</keyword>
<dbReference type="InParanoid" id="A0A1V9X2W5"/>
<name>A0A1V9X2W5_9ACAR</name>
<sequence>MEDDWIPPTEGELKVIEARRERNEKISSVMGGYLLRGYKMLDQLHARSGAQKLAVMSGDPLKFDLG</sequence>
<dbReference type="InterPro" id="IPR051888">
    <property type="entry name" value="UPF0148_domain"/>
</dbReference>
<dbReference type="PANTHER" id="PTHR16537">
    <property type="entry name" value="SJOEGREN SYNDROME/SCLERODERMA AUTOANTIGEN 1"/>
    <property type="match status" value="1"/>
</dbReference>